<feature type="transmembrane region" description="Helical" evidence="1">
    <location>
        <begin position="5"/>
        <end position="26"/>
    </location>
</feature>
<organism evidence="2 3">
    <name type="scientific">Chryseobacterium rhizosphaerae</name>
    <dbReference type="NCBI Taxonomy" id="395937"/>
    <lineage>
        <taxon>Bacteria</taxon>
        <taxon>Pseudomonadati</taxon>
        <taxon>Bacteroidota</taxon>
        <taxon>Flavobacteriia</taxon>
        <taxon>Flavobacteriales</taxon>
        <taxon>Weeksellaceae</taxon>
        <taxon>Chryseobacterium group</taxon>
        <taxon>Chryseobacterium</taxon>
    </lineage>
</organism>
<feature type="transmembrane region" description="Helical" evidence="1">
    <location>
        <begin position="46"/>
        <end position="68"/>
    </location>
</feature>
<dbReference type="Proteomes" id="UP000256491">
    <property type="component" value="Unassembled WGS sequence"/>
</dbReference>
<keyword evidence="1" id="KW-1133">Transmembrane helix</keyword>
<dbReference type="EMBL" id="QNUF01000001">
    <property type="protein sequence ID" value="REC78973.1"/>
    <property type="molecule type" value="Genomic_DNA"/>
</dbReference>
<reference evidence="2 3" key="1">
    <citation type="journal article" date="2010" name="Syst. Appl. Microbiol.">
        <title>Four new species of Chryseobacterium from the rhizosphere of coastal sand dune plants, Chryseobacterium elymi sp. nov., Chryseobacterium hagamense sp. nov., Chryseobacterium lathyri sp. nov. and Chryseobacterium rhizosphaerae sp. nov.</title>
        <authorList>
            <person name="Cho S.H."/>
            <person name="Lee K.S."/>
            <person name="Shin D.S."/>
            <person name="Han J.H."/>
            <person name="Park K.S."/>
            <person name="Lee C.H."/>
            <person name="Park K.H."/>
            <person name="Kim S.B."/>
        </authorList>
    </citation>
    <scope>NUCLEOTIDE SEQUENCE [LARGE SCALE GENOMIC DNA]</scope>
    <source>
        <strain evidence="2 3">KCTC 22548</strain>
    </source>
</reference>
<evidence type="ECO:0000313" key="2">
    <source>
        <dbReference type="EMBL" id="REC78973.1"/>
    </source>
</evidence>
<evidence type="ECO:0000256" key="1">
    <source>
        <dbReference type="SAM" id="Phobius"/>
    </source>
</evidence>
<name>A0ABX9IRE2_9FLAO</name>
<dbReference type="RefSeq" id="WP_115916516.1">
    <property type="nucleotide sequence ID" value="NZ_BJYH01000019.1"/>
</dbReference>
<comment type="caution">
    <text evidence="2">The sequence shown here is derived from an EMBL/GenBank/DDBJ whole genome shotgun (WGS) entry which is preliminary data.</text>
</comment>
<gene>
    <name evidence="2" type="ORF">DRF57_01475</name>
</gene>
<keyword evidence="1" id="KW-0812">Transmembrane</keyword>
<proteinExistence type="predicted"/>
<protein>
    <submittedName>
        <fullName evidence="2">Uncharacterized protein</fullName>
    </submittedName>
</protein>
<accession>A0ABX9IRE2</accession>
<keyword evidence="3" id="KW-1185">Reference proteome</keyword>
<sequence length="226" mass="25910">MNYRIIWIIVGVVSILLLTILGFYIGNFYDRNLSNSPEEWGQFGDYLGGTLNATISILNLFFLAYLTIKIAKIEEDRTNNTSKDSVKPLGLFSFDVSNDFFKIELHNVGLGPLILKEFKVFDKEKEYKDFKELLDNIPLQYYRPKYSITKSTSNGTIVRKDDFLNIIDMQIDKDTPGAEYSQKVDSLKIVKTKLASCEIKIIYADLFGNIISEEIEKLEPVNVECN</sequence>
<evidence type="ECO:0000313" key="3">
    <source>
        <dbReference type="Proteomes" id="UP000256491"/>
    </source>
</evidence>
<keyword evidence="1" id="KW-0472">Membrane</keyword>